<dbReference type="EMBL" id="PUHW01000442">
    <property type="protein sequence ID" value="KAG0686579.1"/>
    <property type="molecule type" value="Genomic_DNA"/>
</dbReference>
<dbReference type="Proteomes" id="UP000697127">
    <property type="component" value="Unassembled WGS sequence"/>
</dbReference>
<gene>
    <name evidence="2" type="ORF">C6P40_003776</name>
</gene>
<keyword evidence="1" id="KW-1133">Transmembrane helix</keyword>
<reference evidence="2" key="1">
    <citation type="submission" date="2020-11" db="EMBL/GenBank/DDBJ databases">
        <title>Kefir isolates.</title>
        <authorList>
            <person name="Marcisauskas S."/>
            <person name="Kim Y."/>
            <person name="Blasche S."/>
        </authorList>
    </citation>
    <scope>NUCLEOTIDE SEQUENCE</scope>
    <source>
        <strain evidence="2">Olga-1</strain>
    </source>
</reference>
<feature type="non-terminal residue" evidence="2">
    <location>
        <position position="176"/>
    </location>
</feature>
<protein>
    <submittedName>
        <fullName evidence="2">Uncharacterized protein</fullName>
    </submittedName>
</protein>
<keyword evidence="1" id="KW-0472">Membrane</keyword>
<organism evidence="2 3">
    <name type="scientific">Pichia californica</name>
    <dbReference type="NCBI Taxonomy" id="460514"/>
    <lineage>
        <taxon>Eukaryota</taxon>
        <taxon>Fungi</taxon>
        <taxon>Dikarya</taxon>
        <taxon>Ascomycota</taxon>
        <taxon>Saccharomycotina</taxon>
        <taxon>Pichiomycetes</taxon>
        <taxon>Pichiales</taxon>
        <taxon>Pichiaceae</taxon>
        <taxon>Pichia</taxon>
    </lineage>
</organism>
<dbReference type="AlphaFoldDB" id="A0A9P6WH12"/>
<feature type="transmembrane region" description="Helical" evidence="1">
    <location>
        <begin position="54"/>
        <end position="70"/>
    </location>
</feature>
<keyword evidence="1" id="KW-0812">Transmembrane</keyword>
<keyword evidence="3" id="KW-1185">Reference proteome</keyword>
<proteinExistence type="predicted"/>
<evidence type="ECO:0000313" key="2">
    <source>
        <dbReference type="EMBL" id="KAG0686579.1"/>
    </source>
</evidence>
<sequence>MIRQLQIHQHSTINININNERNNNNNDNNRMRKNKFKDKIVDCYYIIKNFFKKYFTLTLLILIIILSVIYEKNINSIEYRYPLSIHNIDEFNTITTSSLLLTTETKTTIVKIPTTLTKEISSIIENESNMDLFVNQMNKKFQLKSNIYGPIQSDPNKLVKPFNITSLILVFLMFTA</sequence>
<evidence type="ECO:0000256" key="1">
    <source>
        <dbReference type="SAM" id="Phobius"/>
    </source>
</evidence>
<comment type="caution">
    <text evidence="2">The sequence shown here is derived from an EMBL/GenBank/DDBJ whole genome shotgun (WGS) entry which is preliminary data.</text>
</comment>
<name>A0A9P6WH12_9ASCO</name>
<accession>A0A9P6WH12</accession>
<evidence type="ECO:0000313" key="3">
    <source>
        <dbReference type="Proteomes" id="UP000697127"/>
    </source>
</evidence>